<feature type="domain" description="Rhamnogalacturonan lyase" evidence="8">
    <location>
        <begin position="934"/>
        <end position="1110"/>
    </location>
</feature>
<dbReference type="EMBL" id="PKMF04000512">
    <property type="protein sequence ID" value="KAK7827968.1"/>
    <property type="molecule type" value="Genomic_DNA"/>
</dbReference>
<dbReference type="GO" id="GO:0030246">
    <property type="term" value="F:carbohydrate binding"/>
    <property type="evidence" value="ECO:0007669"/>
    <property type="project" value="InterPro"/>
</dbReference>
<dbReference type="Pfam" id="PF14683">
    <property type="entry name" value="CBM-like"/>
    <property type="match status" value="2"/>
</dbReference>
<dbReference type="PANTHER" id="PTHR32018">
    <property type="entry name" value="RHAMNOGALACTURONATE LYASE FAMILY PROTEIN"/>
    <property type="match status" value="1"/>
</dbReference>
<proteinExistence type="inferred from homology"/>
<protein>
    <recommendedName>
        <fullName evidence="4">rhamnogalacturonan endolyase</fullName>
        <ecNumber evidence="4">4.2.2.23</ecNumber>
    </recommendedName>
</protein>
<sequence length="1122" mass="126661">MDNGILQVTLSNPDGIVTGVQYNGIDNLLEVLNDESNRGYWDLVWSSPGSTGTTGTFDVIKGTSFKVIVQTEEQVELSFTRTWDPSLGSKLVPLNIDKRFIMLRGSSGFYSYAIYEHLTDWPAFNLDETRIAFKLRKDKFHYMALADNRQRYMPLPDDRLPSRGQALAYPEAVLLVNPVEPELKGEVDDKYQYSCNNENNQVHGWISMGSGVGFWQITPSNEFRSGGPLKQNLTSHVAPQPLLAHYSGEDLVPKFEAGEQWKKVFGPVFMYVNSVYVGDDPLQLWEDAKTQMMIEVQSWPYSFPASEDFPKSDQRGNVSGRFLVQDRYLSNDYISANGAYVGLAPQGDIGSWQRECKNYQFWSKADEDGYFSINDIRIGDYNLYAWVPGFIGDYRYDVVINITADCEIDMGDLVYEPPRDGPTLWEIGIPDRSAAEFYVPDPNPKYINKLYVNHPDRFRQYGLWERYAELYPDKDLVYTVGVSDYTKDWFYAQCTRKKDNNTYQGTTWQIKFNLDSVNRNATYKLRVALASATVSELQVRVNDPKANPLFSSGLIGKDNSIARHGIHGLYWLYNVDVPGGRLVEGDNTIFLTQPRSISPFQGIMYDYIRLEAIVIRPFGKHTTMPRGGRHFCAGASNNGFAQRVWIIIVGQLLLCFGTGFANQVVMDNGIVQVNLSNPGGLVTGIKYNGIDNLLEVVNNETDRGYWDLVWNISGSTGTKGFIDRIEGTNLKVVVENEDQVELSFTRMWDPSLEGKLVPLNIDKRFHFMAIADNKQRFMPLPDDRLPGRGEVLAYPEAVQLVDPIEPEFKGEVDDKYQYSCNAKDIGVHGWISSDPPMGFWQITPSNEFRSAGPPKQFLTSHVGPTSLSGYQFWTIADENGRFSIENVRTGDYNLYAWVPGVIGDYKYNAVLPITPGLSIVVGDLVYKPPRDGPTLWEIGIPDRSAAEFYVPILTICILTNFISTIRKELYPDGDLVYMIDGSDYSEDWFFAQVTRKTDNNTYEGTTWQIKFNLDNVDKSASYKLRVALATAHNSDLQVRINDPAANPLFSSGVIGKDNTIARHGIHGLYWLFEVGVPGTQVAKGNNTIFLTQAHPSNSPFQGLMYDYIRLEGPYPSNSSRNP</sequence>
<evidence type="ECO:0000256" key="3">
    <source>
        <dbReference type="ARBA" id="ARBA00010418"/>
    </source>
</evidence>
<evidence type="ECO:0000256" key="1">
    <source>
        <dbReference type="ARBA" id="ARBA00001324"/>
    </source>
</evidence>
<dbReference type="InterPro" id="IPR029411">
    <property type="entry name" value="RG-lyase_III"/>
</dbReference>
<keyword evidence="5" id="KW-0964">Secreted</keyword>
<dbReference type="InterPro" id="IPR014718">
    <property type="entry name" value="GH-type_carb-bd"/>
</dbReference>
<evidence type="ECO:0000256" key="6">
    <source>
        <dbReference type="ARBA" id="ARBA00022729"/>
    </source>
</evidence>
<comment type="subcellular location">
    <subcellularLocation>
        <location evidence="2">Secreted</location>
    </subcellularLocation>
</comment>
<dbReference type="FunFam" id="2.60.40.1120:FF:000033">
    <property type="entry name" value="Rhamnogalacturonate lyase B"/>
    <property type="match status" value="1"/>
</dbReference>
<evidence type="ECO:0000256" key="2">
    <source>
        <dbReference type="ARBA" id="ARBA00004613"/>
    </source>
</evidence>
<dbReference type="InterPro" id="IPR013784">
    <property type="entry name" value="Carb-bd-like_fold"/>
</dbReference>
<dbReference type="CDD" id="cd10320">
    <property type="entry name" value="RGL4_N"/>
    <property type="match status" value="1"/>
</dbReference>
<dbReference type="PANTHER" id="PTHR32018:SF1">
    <property type="entry name" value="RHAMNOGALACTURONAN ENDOLYASE"/>
    <property type="match status" value="1"/>
</dbReference>
<dbReference type="CDD" id="cd10316">
    <property type="entry name" value="RGL4_M"/>
    <property type="match status" value="2"/>
</dbReference>
<dbReference type="Gene3D" id="2.60.40.1120">
    <property type="entry name" value="Carboxypeptidase-like, regulatory domain"/>
    <property type="match status" value="2"/>
</dbReference>
<dbReference type="Gene3D" id="2.60.120.260">
    <property type="entry name" value="Galactose-binding domain-like"/>
    <property type="match status" value="2"/>
</dbReference>
<feature type="domain" description="Rhamnogalacturonan lyase" evidence="9">
    <location>
        <begin position="866"/>
        <end position="916"/>
    </location>
</feature>
<comment type="caution">
    <text evidence="10">The sequence shown here is derived from an EMBL/GenBank/DDBJ whole genome shotgun (WGS) entry which is preliminary data.</text>
</comment>
<dbReference type="InterPro" id="IPR029413">
    <property type="entry name" value="RG-lyase_II"/>
</dbReference>
<dbReference type="GO" id="GO:0102210">
    <property type="term" value="F:rhamnogalacturonan endolyase activity"/>
    <property type="evidence" value="ECO:0007669"/>
    <property type="project" value="UniProtKB-EC"/>
</dbReference>
<reference evidence="10 11" key="1">
    <citation type="journal article" date="2018" name="Sci. Data">
        <title>The draft genome sequence of cork oak.</title>
        <authorList>
            <person name="Ramos A.M."/>
            <person name="Usie A."/>
            <person name="Barbosa P."/>
            <person name="Barros P.M."/>
            <person name="Capote T."/>
            <person name="Chaves I."/>
            <person name="Simoes F."/>
            <person name="Abreu I."/>
            <person name="Carrasquinho I."/>
            <person name="Faro C."/>
            <person name="Guimaraes J.B."/>
            <person name="Mendonca D."/>
            <person name="Nobrega F."/>
            <person name="Rodrigues L."/>
            <person name="Saibo N.J.M."/>
            <person name="Varela M.C."/>
            <person name="Egas C."/>
            <person name="Matos J."/>
            <person name="Miguel C.M."/>
            <person name="Oliveira M.M."/>
            <person name="Ricardo C.P."/>
            <person name="Goncalves S."/>
        </authorList>
    </citation>
    <scope>NUCLEOTIDE SEQUENCE [LARGE SCALE GENOMIC DNA]</scope>
    <source>
        <strain evidence="11">cv. HL8</strain>
    </source>
</reference>
<feature type="domain" description="Rhamnogalacturonan lyase" evidence="8">
    <location>
        <begin position="423"/>
        <end position="610"/>
    </location>
</feature>
<dbReference type="EC" id="4.2.2.23" evidence="4"/>
<keyword evidence="6" id="KW-0732">Signal</keyword>
<dbReference type="Pfam" id="PF06045">
    <property type="entry name" value="Rhamnogal_lyase"/>
    <property type="match status" value="2"/>
</dbReference>
<dbReference type="CDD" id="cd10317">
    <property type="entry name" value="RGL4_C"/>
    <property type="match status" value="2"/>
</dbReference>
<dbReference type="GO" id="GO:0005975">
    <property type="term" value="P:carbohydrate metabolic process"/>
    <property type="evidence" value="ECO:0007669"/>
    <property type="project" value="InterPro"/>
</dbReference>
<dbReference type="AlphaFoldDB" id="A0AAW0JMK5"/>
<dbReference type="InterPro" id="IPR051850">
    <property type="entry name" value="Polysacch_Lyase_4"/>
</dbReference>
<evidence type="ECO:0000259" key="9">
    <source>
        <dbReference type="Pfam" id="PF14686"/>
    </source>
</evidence>
<evidence type="ECO:0000256" key="7">
    <source>
        <dbReference type="ARBA" id="ARBA00023239"/>
    </source>
</evidence>
<comment type="similarity">
    <text evidence="3">Belongs to the polysaccharide lyase 4 family.</text>
</comment>
<keyword evidence="11" id="KW-1185">Reference proteome</keyword>
<evidence type="ECO:0000256" key="4">
    <source>
        <dbReference type="ARBA" id="ARBA00012437"/>
    </source>
</evidence>
<dbReference type="InterPro" id="IPR010325">
    <property type="entry name" value="Rhamnogal_lyase"/>
</dbReference>
<dbReference type="InterPro" id="IPR008979">
    <property type="entry name" value="Galactose-bd-like_sf"/>
</dbReference>
<dbReference type="SUPFAM" id="SSF49785">
    <property type="entry name" value="Galactose-binding domain-like"/>
    <property type="match status" value="2"/>
</dbReference>
<feature type="domain" description="Rhamnogalacturonan lyase" evidence="9">
    <location>
        <begin position="337"/>
        <end position="409"/>
    </location>
</feature>
<evidence type="ECO:0000256" key="5">
    <source>
        <dbReference type="ARBA" id="ARBA00022525"/>
    </source>
</evidence>
<dbReference type="GO" id="GO:0005576">
    <property type="term" value="C:extracellular region"/>
    <property type="evidence" value="ECO:0007669"/>
    <property type="project" value="UniProtKB-SubCell"/>
</dbReference>
<evidence type="ECO:0000259" key="8">
    <source>
        <dbReference type="Pfam" id="PF14683"/>
    </source>
</evidence>
<dbReference type="SUPFAM" id="SSF49452">
    <property type="entry name" value="Starch-binding domain-like"/>
    <property type="match status" value="2"/>
</dbReference>
<evidence type="ECO:0000313" key="10">
    <source>
        <dbReference type="EMBL" id="KAK7827968.1"/>
    </source>
</evidence>
<name>A0AAW0JMK5_QUESU</name>
<dbReference type="SUPFAM" id="SSF74650">
    <property type="entry name" value="Galactose mutarotase-like"/>
    <property type="match status" value="1"/>
</dbReference>
<dbReference type="Proteomes" id="UP000237347">
    <property type="component" value="Unassembled WGS sequence"/>
</dbReference>
<evidence type="ECO:0000313" key="11">
    <source>
        <dbReference type="Proteomes" id="UP000237347"/>
    </source>
</evidence>
<accession>A0AAW0JMK5</accession>
<dbReference type="Gene3D" id="2.70.98.10">
    <property type="match status" value="1"/>
</dbReference>
<dbReference type="InterPro" id="IPR011013">
    <property type="entry name" value="Gal_mutarotase_sf_dom"/>
</dbReference>
<comment type="catalytic activity">
    <reaction evidence="1">
        <text>Endotype eliminative cleavage of L-alpha-rhamnopyranosyl-(1-&gt;4)-alpha-D-galactopyranosyluronic acid bonds of rhamnogalacturonan I domains in ramified hairy regions of pectin leaving L-rhamnopyranose at the reducing end and 4-deoxy-4,5-unsaturated D-galactopyranosyluronic acid at the non-reducing end.</text>
        <dbReference type="EC" id="4.2.2.23"/>
    </reaction>
</comment>
<organism evidence="10 11">
    <name type="scientific">Quercus suber</name>
    <name type="common">Cork oak</name>
    <dbReference type="NCBI Taxonomy" id="58331"/>
    <lineage>
        <taxon>Eukaryota</taxon>
        <taxon>Viridiplantae</taxon>
        <taxon>Streptophyta</taxon>
        <taxon>Embryophyta</taxon>
        <taxon>Tracheophyta</taxon>
        <taxon>Spermatophyta</taxon>
        <taxon>Magnoliopsida</taxon>
        <taxon>eudicotyledons</taxon>
        <taxon>Gunneridae</taxon>
        <taxon>Pentapetalae</taxon>
        <taxon>rosids</taxon>
        <taxon>fabids</taxon>
        <taxon>Fagales</taxon>
        <taxon>Fagaceae</taxon>
        <taxon>Quercus</taxon>
    </lineage>
</organism>
<dbReference type="Pfam" id="PF14686">
    <property type="entry name" value="fn3_3"/>
    <property type="match status" value="2"/>
</dbReference>
<gene>
    <name evidence="10" type="primary">rhiE_5</name>
    <name evidence="10" type="ORF">CFP56_030723</name>
</gene>
<keyword evidence="7 10" id="KW-0456">Lyase</keyword>